<evidence type="ECO:0000313" key="1">
    <source>
        <dbReference type="EMBL" id="MBB5017872.1"/>
    </source>
</evidence>
<dbReference type="RefSeq" id="WP_184036297.1">
    <property type="nucleotide sequence ID" value="NZ_JACHHY010000005.1"/>
</dbReference>
<keyword evidence="2" id="KW-1185">Reference proteome</keyword>
<proteinExistence type="predicted"/>
<dbReference type="AlphaFoldDB" id="A0A840MMD0"/>
<dbReference type="EMBL" id="JACHHY010000005">
    <property type="protein sequence ID" value="MBB5017872.1"/>
    <property type="molecule type" value="Genomic_DNA"/>
</dbReference>
<accession>A0A840MMD0</accession>
<sequence length="54" mass="5880">MAGDRTPLVNNIDVVTLTNSPGVAGNYLHYQQVLNADGSSYCDTNMIYLNFANI</sequence>
<reference evidence="1 2" key="1">
    <citation type="submission" date="2020-08" db="EMBL/GenBank/DDBJ databases">
        <title>Genomic Encyclopedia of Type Strains, Phase IV (KMG-IV): sequencing the most valuable type-strain genomes for metagenomic binning, comparative biology and taxonomic classification.</title>
        <authorList>
            <person name="Goeker M."/>
        </authorList>
    </citation>
    <scope>NUCLEOTIDE SEQUENCE [LARGE SCALE GENOMIC DNA]</scope>
    <source>
        <strain evidence="1 2">DSM 27165</strain>
    </source>
</reference>
<dbReference type="Proteomes" id="UP000575898">
    <property type="component" value="Unassembled WGS sequence"/>
</dbReference>
<gene>
    <name evidence="1" type="ORF">HNQ59_001142</name>
</gene>
<name>A0A840MMD0_9PROT</name>
<protein>
    <submittedName>
        <fullName evidence="1">Uncharacterized protein</fullName>
    </submittedName>
</protein>
<comment type="caution">
    <text evidence="1">The sequence shown here is derived from an EMBL/GenBank/DDBJ whole genome shotgun (WGS) entry which is preliminary data.</text>
</comment>
<evidence type="ECO:0000313" key="2">
    <source>
        <dbReference type="Proteomes" id="UP000575898"/>
    </source>
</evidence>
<organism evidence="1 2">
    <name type="scientific">Chitinivorax tropicus</name>
    <dbReference type="NCBI Taxonomy" id="714531"/>
    <lineage>
        <taxon>Bacteria</taxon>
        <taxon>Pseudomonadati</taxon>
        <taxon>Pseudomonadota</taxon>
        <taxon>Betaproteobacteria</taxon>
        <taxon>Chitinivorax</taxon>
    </lineage>
</organism>